<accession>I3D372</accession>
<name>I3D372_9ARCH</name>
<dbReference type="Proteomes" id="UP000003423">
    <property type="component" value="Unassembled WGS sequence"/>
</dbReference>
<dbReference type="PATRIC" id="fig|859350.6.peg.814"/>
<gene>
    <name evidence="1" type="ORF">BD31_I1693</name>
</gene>
<keyword evidence="2" id="KW-1185">Reference proteome</keyword>
<evidence type="ECO:0000313" key="2">
    <source>
        <dbReference type="Proteomes" id="UP000003423"/>
    </source>
</evidence>
<organism evidence="1 2">
    <name type="scientific">Candidatus Nitrosopumilus salarius BD31</name>
    <dbReference type="NCBI Taxonomy" id="859350"/>
    <lineage>
        <taxon>Archaea</taxon>
        <taxon>Nitrososphaerota</taxon>
        <taxon>Nitrososphaeria</taxon>
        <taxon>Nitrosopumilales</taxon>
        <taxon>Nitrosopumilaceae</taxon>
        <taxon>Nitrosopumilus</taxon>
    </lineage>
</organism>
<comment type="caution">
    <text evidence="1">The sequence shown here is derived from an EMBL/GenBank/DDBJ whole genome shotgun (WGS) entry which is preliminary data.</text>
</comment>
<evidence type="ECO:0000313" key="1">
    <source>
        <dbReference type="EMBL" id="EIJ66165.1"/>
    </source>
</evidence>
<dbReference type="EMBL" id="AEXL02000082">
    <property type="protein sequence ID" value="EIJ66165.1"/>
    <property type="molecule type" value="Genomic_DNA"/>
</dbReference>
<proteinExistence type="predicted"/>
<reference evidence="1 2" key="1">
    <citation type="journal article" date="2012" name="J. Bacteriol.">
        <title>Genome sequence of "Candidatus Nitrosopumilus salaria" BD31, an ammonia-oxidizing archaeon from the San Francisco Bay estuary.</title>
        <authorList>
            <person name="Mosier A.C."/>
            <person name="Allen E.E."/>
            <person name="Kim M."/>
            <person name="Ferriera S."/>
            <person name="Francis C.A."/>
        </authorList>
    </citation>
    <scope>NUCLEOTIDE SEQUENCE [LARGE SCALE GENOMIC DNA]</scope>
    <source>
        <strain evidence="1 2">BD31</strain>
    </source>
</reference>
<sequence>MFGFKKYCPICGVEVDKKTTHKRFGKYFCNEEHANRFVIIKTEEENQQEEYRKNHPRRGGCC</sequence>
<dbReference type="OrthoDB" id="10859at2157"/>
<dbReference type="AlphaFoldDB" id="I3D372"/>
<protein>
    <recommendedName>
        <fullName evidence="3">TRASH domain-containing protein</fullName>
    </recommendedName>
</protein>
<evidence type="ECO:0008006" key="3">
    <source>
        <dbReference type="Google" id="ProtNLM"/>
    </source>
</evidence>
<dbReference type="RefSeq" id="WP_008298836.1">
    <property type="nucleotide sequence ID" value="NZ_AEXL02000082.1"/>
</dbReference>